<dbReference type="OrthoDB" id="9791488at2"/>
<keyword evidence="4" id="KW-0175">Coiled coil</keyword>
<evidence type="ECO:0000256" key="1">
    <source>
        <dbReference type="ARBA" id="ARBA00023015"/>
    </source>
</evidence>
<proteinExistence type="predicted"/>
<keyword evidence="2" id="KW-0238">DNA-binding</keyword>
<dbReference type="PROSITE" id="PS50937">
    <property type="entry name" value="HTH_MERR_2"/>
    <property type="match status" value="1"/>
</dbReference>
<evidence type="ECO:0000313" key="6">
    <source>
        <dbReference type="EMBL" id="SMC19660.1"/>
    </source>
</evidence>
<dbReference type="SMART" id="SM00422">
    <property type="entry name" value="HTH_MERR"/>
    <property type="match status" value="1"/>
</dbReference>
<dbReference type="SUPFAM" id="SSF46955">
    <property type="entry name" value="Putative DNA-binding domain"/>
    <property type="match status" value="1"/>
</dbReference>
<evidence type="ECO:0000259" key="5">
    <source>
        <dbReference type="PROSITE" id="PS50937"/>
    </source>
</evidence>
<dbReference type="PANTHER" id="PTHR30204:SF94">
    <property type="entry name" value="HEAVY METAL-DEPENDENT TRANSCRIPTIONAL REGULATOR HI_0293-RELATED"/>
    <property type="match status" value="1"/>
</dbReference>
<dbReference type="EMBL" id="FWXH01000002">
    <property type="protein sequence ID" value="SMC19660.1"/>
    <property type="molecule type" value="Genomic_DNA"/>
</dbReference>
<dbReference type="InterPro" id="IPR009061">
    <property type="entry name" value="DNA-bd_dom_put_sf"/>
</dbReference>
<dbReference type="AlphaFoldDB" id="A0A1W1X723"/>
<dbReference type="GO" id="GO:0003700">
    <property type="term" value="F:DNA-binding transcription factor activity"/>
    <property type="evidence" value="ECO:0007669"/>
    <property type="project" value="InterPro"/>
</dbReference>
<evidence type="ECO:0000256" key="2">
    <source>
        <dbReference type="ARBA" id="ARBA00023125"/>
    </source>
</evidence>
<dbReference type="Proteomes" id="UP000192468">
    <property type="component" value="Unassembled WGS sequence"/>
</dbReference>
<keyword evidence="1" id="KW-0805">Transcription regulation</keyword>
<dbReference type="GO" id="GO:0003677">
    <property type="term" value="F:DNA binding"/>
    <property type="evidence" value="ECO:0007669"/>
    <property type="project" value="UniProtKB-KW"/>
</dbReference>
<feature type="domain" description="HTH merR-type" evidence="5">
    <location>
        <begin position="1"/>
        <end position="69"/>
    </location>
</feature>
<keyword evidence="7" id="KW-1185">Reference proteome</keyword>
<gene>
    <name evidence="6" type="ORF">SAMN02745134_00895</name>
</gene>
<dbReference type="STRING" id="1121291.SAMN02745134_00895"/>
<sequence>MNIKVVSEKTGLTKKAIKYYESEGLISPAKNNENKYREYTDVDIVRLNLIASLRIIDIPISEIKGMLEGNKTLKGVLRGTLNKINESIGNLEKTRLVIGTIINKDLQDYDTIGEQVKTLRETLEYSMAEKKEFVSETLLRIFPGNYGELVVSLYEPFLNITIDMDEKKEVWLKLVEFLDELNEVYENHPALNQIKNMDKSKIEDFKEKAKNDKLKILNGDIAKLKEERKRTAMQSFKLINGNKELKKKIVQASVQSKDMLKGAGLSNNIFEEYLGILSEEYKRYCEINKEINEFVEEEMKKESGVNLKEFYSGLIAQS</sequence>
<organism evidence="6 7">
    <name type="scientific">Clostridium acidisoli DSM 12555</name>
    <dbReference type="NCBI Taxonomy" id="1121291"/>
    <lineage>
        <taxon>Bacteria</taxon>
        <taxon>Bacillati</taxon>
        <taxon>Bacillota</taxon>
        <taxon>Clostridia</taxon>
        <taxon>Eubacteriales</taxon>
        <taxon>Clostridiaceae</taxon>
        <taxon>Clostridium</taxon>
    </lineage>
</organism>
<keyword evidence="3" id="KW-0804">Transcription</keyword>
<feature type="coiled-coil region" evidence="4">
    <location>
        <begin position="207"/>
        <end position="234"/>
    </location>
</feature>
<dbReference type="CDD" id="cd00592">
    <property type="entry name" value="HTH_MerR-like"/>
    <property type="match status" value="1"/>
</dbReference>
<reference evidence="6 7" key="1">
    <citation type="submission" date="2017-04" db="EMBL/GenBank/DDBJ databases">
        <authorList>
            <person name="Afonso C.L."/>
            <person name="Miller P.J."/>
            <person name="Scott M.A."/>
            <person name="Spackman E."/>
            <person name="Goraichik I."/>
            <person name="Dimitrov K.M."/>
            <person name="Suarez D.L."/>
            <person name="Swayne D.E."/>
        </authorList>
    </citation>
    <scope>NUCLEOTIDE SEQUENCE [LARGE SCALE GENOMIC DNA]</scope>
    <source>
        <strain evidence="6 7">DSM 12555</strain>
    </source>
</reference>
<protein>
    <submittedName>
        <fullName evidence="6">MerR HTH family regulatory protein</fullName>
    </submittedName>
</protein>
<dbReference type="Gene3D" id="1.10.1660.10">
    <property type="match status" value="1"/>
</dbReference>
<dbReference type="InterPro" id="IPR047057">
    <property type="entry name" value="MerR_fam"/>
</dbReference>
<evidence type="ECO:0000313" key="7">
    <source>
        <dbReference type="Proteomes" id="UP000192468"/>
    </source>
</evidence>
<dbReference type="PANTHER" id="PTHR30204">
    <property type="entry name" value="REDOX-CYCLING DRUG-SENSING TRANSCRIPTIONAL ACTIVATOR SOXR"/>
    <property type="match status" value="1"/>
</dbReference>
<evidence type="ECO:0000256" key="4">
    <source>
        <dbReference type="SAM" id="Coils"/>
    </source>
</evidence>
<dbReference type="Pfam" id="PF13411">
    <property type="entry name" value="MerR_1"/>
    <property type="match status" value="1"/>
</dbReference>
<accession>A0A1W1X723</accession>
<evidence type="ECO:0000256" key="3">
    <source>
        <dbReference type="ARBA" id="ARBA00023163"/>
    </source>
</evidence>
<dbReference type="RefSeq" id="WP_084114107.1">
    <property type="nucleotide sequence ID" value="NZ_FWXH01000002.1"/>
</dbReference>
<dbReference type="InterPro" id="IPR000551">
    <property type="entry name" value="MerR-type_HTH_dom"/>
</dbReference>
<name>A0A1W1X723_9CLOT</name>